<proteinExistence type="predicted"/>
<gene>
    <name evidence="9" type="ORF">E4099_00265</name>
</gene>
<comment type="caution">
    <text evidence="9">The sequence shown here is derived from an EMBL/GenBank/DDBJ whole genome shotgun (WGS) entry which is preliminary data.</text>
</comment>
<sequence length="1313" mass="140773">MTSATSSWSSVSICWAQSMTARAIPDPGPARCVAPPPRLLVTFPSLGRPAPGIGTAHPADVGRTDVYVRGGELVTALCPDDPERLGKYWLAARLGSGGQGVVYEAYDAQGLRVALKALHRDAEPFVRALFGREAAAARKVPSFCTARILDISVSGPSTGNEAESTGRDADETVPYIVSEYIPGPTLAARVQEQGPLEPDAVLRLATGAATALAAIHGAHVVHRDLKPGNILLGPDGPRIIDFGIARAPDMSVTAPGAIMGTFGYMAPEVFSGQRATPASDVFAWGAVMVFAASATEPFRGAHLGEVAHRTATFDPDLSAIPADIRPLVASALAKDPRLRPTAQELVLGLIGGMPRSADPRLALLEAGALRAAGSDTYTHRTPAPIPLGERAEAAFGTLDPAARLAAQEVMLRLVVPGDATDGSQDSVRTASEAELYAHRPDGERKRLRAAVAALAEEGILGITDEGGVHPSSAAVIPAWRRLRAWVDADRPGLLIHRRIGQAALDWTAHGERPDDLLHGTALRTCLDWLTTAPLQLRPNPLEVRFLAAARAEATRSTRRRRRLLSALAVLTVLALVAGVFGWFQARETRHQRAAAELRRAQAAARSTARAADSLRNSEPQTALLLSLAAWRIASTPESRAALAAAATQRQTSVIDLPQPALGEGSGVSLLGDGHRQLTYSPVGSQIWDLTHGREGAGKPIAAFDQNVAIEGGRQSIKPPIASHDGQFLIVPVKRGQRTFYQVVSTRDGKAIGAPLRGPDGFAPDQLTDKGQILFVRDDLDFRLLDSSGRLVASWSWAAEAVLSPDGRYVALCTTGEDSLLRLWDLSSSGSQHDRGIFLTETDFEEGSECSSRISFSSNGRRVAVRADDAVTVWTTDNGRETGTVGARYGGIDAAELSSSGRYVFGYTRNGDIFVYRAEGGPALFYQDGPGRSDLMGRLVLDERSKAVVYDFQQGNQVIRLDAAASLSFSGRYHQGEAVAVSPDGQLGMFSNPQWGAYRSRQDLVDMRTGDQSGQPIMQNTVAGDGPGTDEGHAFSADGKFLTFTDFEGANPDKQSVVVWDIERHRELYRIPLPPQRAVSDLAVSPAGRYVAVSHQPPGTPSADDDVIDVWDARTKKRVHHYQDRDGYGVFSPNGRFLVTTRGDVLDLESGDSRNANFTQEQTRDVAFSPDSTRLAVVKASGWVELWDGEARSRLKGMPGSTTRGSPEDSNSTRSHPMFSADGTLLATNNDDSVQIWDLTAYLALGAPLKPSGNSIYAMAFDGYTLRILGDGRVHALNLNPDSLAAAVCRKAGRDITPKEWRLYIPEAPYRRVC</sequence>
<organism evidence="9 10">
    <name type="scientific">Streptomyces palmae</name>
    <dbReference type="NCBI Taxonomy" id="1701085"/>
    <lineage>
        <taxon>Bacteria</taxon>
        <taxon>Bacillati</taxon>
        <taxon>Actinomycetota</taxon>
        <taxon>Actinomycetes</taxon>
        <taxon>Kitasatosporales</taxon>
        <taxon>Streptomycetaceae</taxon>
        <taxon>Streptomyces</taxon>
    </lineage>
</organism>
<dbReference type="Gene3D" id="1.10.510.10">
    <property type="entry name" value="Transferase(Phosphotransferase) domain 1"/>
    <property type="match status" value="1"/>
</dbReference>
<dbReference type="InterPro" id="IPR011009">
    <property type="entry name" value="Kinase-like_dom_sf"/>
</dbReference>
<evidence type="ECO:0000259" key="8">
    <source>
        <dbReference type="PROSITE" id="PS50011"/>
    </source>
</evidence>
<dbReference type="PANTHER" id="PTHR43671">
    <property type="entry name" value="SERINE/THREONINE-PROTEIN KINASE NEK"/>
    <property type="match status" value="1"/>
</dbReference>
<evidence type="ECO:0000256" key="5">
    <source>
        <dbReference type="ARBA" id="ARBA00022840"/>
    </source>
</evidence>
<keyword evidence="3" id="KW-0547">Nucleotide-binding</keyword>
<dbReference type="Pfam" id="PF20703">
    <property type="entry name" value="nSTAND1"/>
    <property type="match status" value="1"/>
</dbReference>
<dbReference type="Proteomes" id="UP000297948">
    <property type="component" value="Unassembled WGS sequence"/>
</dbReference>
<dbReference type="InterPro" id="IPR050660">
    <property type="entry name" value="NEK_Ser/Thr_kinase"/>
</dbReference>
<evidence type="ECO:0000256" key="7">
    <source>
        <dbReference type="SAM" id="Phobius"/>
    </source>
</evidence>
<dbReference type="EMBL" id="SRID01000001">
    <property type="protein sequence ID" value="TGB19617.1"/>
    <property type="molecule type" value="Genomic_DNA"/>
</dbReference>
<dbReference type="SUPFAM" id="SSF82171">
    <property type="entry name" value="DPP6 N-terminal domain-like"/>
    <property type="match status" value="1"/>
</dbReference>
<dbReference type="InterPro" id="IPR000719">
    <property type="entry name" value="Prot_kinase_dom"/>
</dbReference>
<keyword evidence="5" id="KW-0067">ATP-binding</keyword>
<reference evidence="9 10" key="1">
    <citation type="submission" date="2019-03" db="EMBL/GenBank/DDBJ databases">
        <authorList>
            <person name="Gonzalez-Pimentel J.L."/>
        </authorList>
    </citation>
    <scope>NUCLEOTIDE SEQUENCE [LARGE SCALE GENOMIC DNA]</scope>
    <source>
        <strain evidence="9 10">JCM 31289</strain>
    </source>
</reference>
<dbReference type="CDD" id="cd14014">
    <property type="entry name" value="STKc_PknB_like"/>
    <property type="match status" value="1"/>
</dbReference>
<dbReference type="PROSITE" id="PS00108">
    <property type="entry name" value="PROTEIN_KINASE_ST"/>
    <property type="match status" value="1"/>
</dbReference>
<evidence type="ECO:0000256" key="3">
    <source>
        <dbReference type="ARBA" id="ARBA00022741"/>
    </source>
</evidence>
<accession>A0A4Z0HE87</accession>
<feature type="domain" description="Protein kinase" evidence="8">
    <location>
        <begin position="88"/>
        <end position="361"/>
    </location>
</feature>
<dbReference type="Gene3D" id="2.130.10.10">
    <property type="entry name" value="YVTN repeat-like/Quinoprotein amine dehydrogenase"/>
    <property type="match status" value="2"/>
</dbReference>
<feature type="transmembrane region" description="Helical" evidence="7">
    <location>
        <begin position="563"/>
        <end position="583"/>
    </location>
</feature>
<keyword evidence="7" id="KW-0472">Membrane</keyword>
<evidence type="ECO:0000256" key="1">
    <source>
        <dbReference type="ARBA" id="ARBA00012513"/>
    </source>
</evidence>
<dbReference type="PANTHER" id="PTHR43671:SF13">
    <property type="entry name" value="SERINE_THREONINE-PROTEIN KINASE NEK2"/>
    <property type="match status" value="1"/>
</dbReference>
<dbReference type="Pfam" id="PF07676">
    <property type="entry name" value="PD40"/>
    <property type="match status" value="1"/>
</dbReference>
<dbReference type="InterPro" id="IPR049052">
    <property type="entry name" value="nSTAND1"/>
</dbReference>
<dbReference type="InterPro" id="IPR011659">
    <property type="entry name" value="WD40"/>
</dbReference>
<keyword evidence="10" id="KW-1185">Reference proteome</keyword>
<protein>
    <recommendedName>
        <fullName evidence="1">non-specific serine/threonine protein kinase</fullName>
        <ecNumber evidence="1">2.7.11.1</ecNumber>
    </recommendedName>
</protein>
<dbReference type="GO" id="GO:0005524">
    <property type="term" value="F:ATP binding"/>
    <property type="evidence" value="ECO:0007669"/>
    <property type="project" value="UniProtKB-KW"/>
</dbReference>
<dbReference type="PROSITE" id="PS50011">
    <property type="entry name" value="PROTEIN_KINASE_DOM"/>
    <property type="match status" value="1"/>
</dbReference>
<dbReference type="Pfam" id="PF00069">
    <property type="entry name" value="Pkinase"/>
    <property type="match status" value="1"/>
</dbReference>
<keyword evidence="4" id="KW-0418">Kinase</keyword>
<dbReference type="Gene3D" id="3.30.200.20">
    <property type="entry name" value="Phosphorylase Kinase, domain 1"/>
    <property type="match status" value="1"/>
</dbReference>
<keyword evidence="2" id="KW-0808">Transferase</keyword>
<evidence type="ECO:0000256" key="4">
    <source>
        <dbReference type="ARBA" id="ARBA00022777"/>
    </source>
</evidence>
<dbReference type="InterPro" id="IPR008271">
    <property type="entry name" value="Ser/Thr_kinase_AS"/>
</dbReference>
<dbReference type="SUPFAM" id="SSF56112">
    <property type="entry name" value="Protein kinase-like (PK-like)"/>
    <property type="match status" value="1"/>
</dbReference>
<evidence type="ECO:0000313" key="9">
    <source>
        <dbReference type="EMBL" id="TGB19617.1"/>
    </source>
</evidence>
<evidence type="ECO:0000313" key="10">
    <source>
        <dbReference type="Proteomes" id="UP000297948"/>
    </source>
</evidence>
<feature type="region of interest" description="Disordered" evidence="6">
    <location>
        <begin position="1193"/>
        <end position="1221"/>
    </location>
</feature>
<feature type="compositionally biased region" description="Polar residues" evidence="6">
    <location>
        <begin position="1199"/>
        <end position="1214"/>
    </location>
</feature>
<dbReference type="SUPFAM" id="SSF50993">
    <property type="entry name" value="Peptidase/esterase 'gauge' domain"/>
    <property type="match status" value="1"/>
</dbReference>
<dbReference type="EC" id="2.7.11.1" evidence="1"/>
<dbReference type="GO" id="GO:0004674">
    <property type="term" value="F:protein serine/threonine kinase activity"/>
    <property type="evidence" value="ECO:0007669"/>
    <property type="project" value="UniProtKB-EC"/>
</dbReference>
<evidence type="ECO:0000256" key="2">
    <source>
        <dbReference type="ARBA" id="ARBA00022679"/>
    </source>
</evidence>
<dbReference type="InterPro" id="IPR015943">
    <property type="entry name" value="WD40/YVTN_repeat-like_dom_sf"/>
</dbReference>
<name>A0A4Z0HE87_9ACTN</name>
<keyword evidence="7" id="KW-1133">Transmembrane helix</keyword>
<dbReference type="SMART" id="SM00220">
    <property type="entry name" value="S_TKc"/>
    <property type="match status" value="1"/>
</dbReference>
<dbReference type="OrthoDB" id="582179at2"/>
<evidence type="ECO:0000256" key="6">
    <source>
        <dbReference type="SAM" id="MobiDB-lite"/>
    </source>
</evidence>
<keyword evidence="7" id="KW-0812">Transmembrane</keyword>